<comment type="caution">
    <text evidence="1">The sequence shown here is derived from an EMBL/GenBank/DDBJ whole genome shotgun (WGS) entry which is preliminary data.</text>
</comment>
<dbReference type="Proteomes" id="UP000785679">
    <property type="component" value="Unassembled WGS sequence"/>
</dbReference>
<evidence type="ECO:0000313" key="2">
    <source>
        <dbReference type="Proteomes" id="UP000785679"/>
    </source>
</evidence>
<gene>
    <name evidence="1" type="ORF">FGO68_gene17290</name>
</gene>
<dbReference type="EMBL" id="RRYP01008430">
    <property type="protein sequence ID" value="TNV79779.1"/>
    <property type="molecule type" value="Genomic_DNA"/>
</dbReference>
<accession>A0A8J8NT39</accession>
<proteinExistence type="predicted"/>
<organism evidence="1 2">
    <name type="scientific">Halteria grandinella</name>
    <dbReference type="NCBI Taxonomy" id="5974"/>
    <lineage>
        <taxon>Eukaryota</taxon>
        <taxon>Sar</taxon>
        <taxon>Alveolata</taxon>
        <taxon>Ciliophora</taxon>
        <taxon>Intramacronucleata</taxon>
        <taxon>Spirotrichea</taxon>
        <taxon>Stichotrichia</taxon>
        <taxon>Sporadotrichida</taxon>
        <taxon>Halteriidae</taxon>
        <taxon>Halteria</taxon>
    </lineage>
</organism>
<dbReference type="AlphaFoldDB" id="A0A8J8NT39"/>
<reference evidence="1" key="1">
    <citation type="submission" date="2019-06" db="EMBL/GenBank/DDBJ databases">
        <authorList>
            <person name="Zheng W."/>
        </authorList>
    </citation>
    <scope>NUCLEOTIDE SEQUENCE</scope>
    <source>
        <strain evidence="1">QDHG01</strain>
    </source>
</reference>
<evidence type="ECO:0000313" key="1">
    <source>
        <dbReference type="EMBL" id="TNV79779.1"/>
    </source>
</evidence>
<keyword evidence="2" id="KW-1185">Reference proteome</keyword>
<name>A0A8J8NT39_HALGN</name>
<protein>
    <submittedName>
        <fullName evidence="1">Uncharacterized protein</fullName>
    </submittedName>
</protein>
<sequence>MQILPNNPENCPIINEKGEECIRLVIKNQRLGEAINQGQALLRLADISITESERKWIPLKSSDSQFGGVLIQTSLAFPVDDKYIVRDQGVTLDVLSSMKSEKKRMLLQKKKMTPLLVDNNPLAAYSSQTIEKGSIENQPINNGRIFGQLGASIMGKSSQQDIISQKIFAHSRNGSSSTFNPHSGNSSLSNAGMAITDADNKQSWNAQWTGALSSSFTGNVQELKIKYSQANNQIGSSLFDNQKLSKSGFQQNYKECLGSPILSHTSGSPILTKQISSLADSNAQRESVQIQGGKFNFSMLQQSYNSSGSSETLNLNNLAQRRPLVTTNPSKFIKKSSELNKQLWRQADAF</sequence>